<sequence length="107" mass="10832">MSNHSTPALSVAVLSMAALSWLAVALDDGDGVVEITPTIGDEPFSIDVDLGSVAGGLDADALEDAFEFVEGLADAGNGLGDLWDTLQSVGEVVFTVAGLLLELLSAV</sequence>
<dbReference type="EMBL" id="JAPUUL010003097">
    <property type="protein sequence ID" value="KAJ8124346.1"/>
    <property type="molecule type" value="Genomic_DNA"/>
</dbReference>
<protein>
    <submittedName>
        <fullName evidence="1">Uncharacterized protein</fullName>
    </submittedName>
</protein>
<evidence type="ECO:0000313" key="1">
    <source>
        <dbReference type="EMBL" id="KAJ8124346.1"/>
    </source>
</evidence>
<organism evidence="1 2">
    <name type="scientific">Lasiodiplodia mahajangana</name>
    <dbReference type="NCBI Taxonomy" id="1108764"/>
    <lineage>
        <taxon>Eukaryota</taxon>
        <taxon>Fungi</taxon>
        <taxon>Dikarya</taxon>
        <taxon>Ascomycota</taxon>
        <taxon>Pezizomycotina</taxon>
        <taxon>Dothideomycetes</taxon>
        <taxon>Dothideomycetes incertae sedis</taxon>
        <taxon>Botryosphaeriales</taxon>
        <taxon>Botryosphaeriaceae</taxon>
        <taxon>Lasiodiplodia</taxon>
    </lineage>
</organism>
<keyword evidence="2" id="KW-1185">Reference proteome</keyword>
<name>A0ACC2JAA9_9PEZI</name>
<dbReference type="Proteomes" id="UP001153332">
    <property type="component" value="Unassembled WGS sequence"/>
</dbReference>
<reference evidence="1" key="1">
    <citation type="submission" date="2022-12" db="EMBL/GenBank/DDBJ databases">
        <title>Genome Sequence of Lasiodiplodia mahajangana.</title>
        <authorList>
            <person name="Buettner E."/>
        </authorList>
    </citation>
    <scope>NUCLEOTIDE SEQUENCE</scope>
    <source>
        <strain evidence="1">VT137</strain>
    </source>
</reference>
<gene>
    <name evidence="1" type="ORF">O1611_g9294</name>
</gene>
<accession>A0ACC2JAA9</accession>
<comment type="caution">
    <text evidence="1">The sequence shown here is derived from an EMBL/GenBank/DDBJ whole genome shotgun (WGS) entry which is preliminary data.</text>
</comment>
<proteinExistence type="predicted"/>
<evidence type="ECO:0000313" key="2">
    <source>
        <dbReference type="Proteomes" id="UP001153332"/>
    </source>
</evidence>